<comment type="subunit">
    <text evidence="6">Forms a regulatory protein-RNA complex, consisting of RCC1L, NGRN, RPUSD3, RPUSD4, TRUB2, FASTKD2 and 16S mt-rRNA. Interacts with 16S mt-rRNA; this interaction is direct.</text>
</comment>
<evidence type="ECO:0000256" key="15">
    <source>
        <dbReference type="ARBA" id="ARBA00023242"/>
    </source>
</evidence>
<dbReference type="Pfam" id="PF06413">
    <property type="entry name" value="Neugrin"/>
    <property type="match status" value="1"/>
</dbReference>
<dbReference type="PANTHER" id="PTHR13475:SF4">
    <property type="entry name" value="NEUGRIN"/>
    <property type="match status" value="1"/>
</dbReference>
<keyword evidence="11" id="KW-0221">Differentiation</keyword>
<evidence type="ECO:0000256" key="7">
    <source>
        <dbReference type="ARBA" id="ARBA00016593"/>
    </source>
</evidence>
<dbReference type="EMBL" id="BT081887">
    <property type="protein sequence ID" value="ACO52018.1"/>
    <property type="molecule type" value="mRNA"/>
</dbReference>
<evidence type="ECO:0000256" key="9">
    <source>
        <dbReference type="ARBA" id="ARBA00022525"/>
    </source>
</evidence>
<evidence type="ECO:0000256" key="12">
    <source>
        <dbReference type="ARBA" id="ARBA00023128"/>
    </source>
</evidence>
<keyword evidence="10" id="KW-0732">Signal</keyword>
<feature type="region of interest" description="Disordered" evidence="17">
    <location>
        <begin position="173"/>
        <end position="194"/>
    </location>
</feature>
<organism evidence="18">
    <name type="scientific">Aquarana catesbeiana</name>
    <name type="common">American bullfrog</name>
    <name type="synonym">Rana catesbeiana</name>
    <dbReference type="NCBI Taxonomy" id="8400"/>
    <lineage>
        <taxon>Eukaryota</taxon>
        <taxon>Metazoa</taxon>
        <taxon>Chordata</taxon>
        <taxon>Craniata</taxon>
        <taxon>Vertebrata</taxon>
        <taxon>Euteleostomi</taxon>
        <taxon>Amphibia</taxon>
        <taxon>Batrachia</taxon>
        <taxon>Anura</taxon>
        <taxon>Neobatrachia</taxon>
        <taxon>Ranoidea</taxon>
        <taxon>Ranidae</taxon>
        <taxon>Aquarana</taxon>
    </lineage>
</organism>
<reference evidence="18" key="1">
    <citation type="submission" date="2009-04" db="EMBL/GenBank/DDBJ databases">
        <title>Rana catesbeiana ESTs and full-length cDNAs.</title>
        <authorList>
            <person name="Helbing C.C."/>
            <person name="Veldhoen N."/>
            <person name="Leong J."/>
            <person name="Koop B.F."/>
        </authorList>
    </citation>
    <scope>NUCLEOTIDE SEQUENCE</scope>
    <source>
        <tissue evidence="18">Mixed tissue</tissue>
    </source>
</reference>
<accession>C1C4V8</accession>
<evidence type="ECO:0000256" key="16">
    <source>
        <dbReference type="ARBA" id="ARBA00029657"/>
    </source>
</evidence>
<evidence type="ECO:0000256" key="3">
    <source>
        <dbReference type="ARBA" id="ARBA00004325"/>
    </source>
</evidence>
<dbReference type="InterPro" id="IPR010487">
    <property type="entry name" value="NGRN/Rrg9"/>
</dbReference>
<keyword evidence="9" id="KW-0964">Secreted</keyword>
<keyword evidence="15" id="KW-0539">Nucleus</keyword>
<keyword evidence="13" id="KW-0472">Membrane</keyword>
<evidence type="ECO:0000256" key="5">
    <source>
        <dbReference type="ARBA" id="ARBA00008082"/>
    </source>
</evidence>
<dbReference type="GO" id="GO:0005634">
    <property type="term" value="C:nucleus"/>
    <property type="evidence" value="ECO:0007669"/>
    <property type="project" value="UniProtKB-SubCell"/>
</dbReference>
<evidence type="ECO:0000256" key="14">
    <source>
        <dbReference type="ARBA" id="ARBA00023180"/>
    </source>
</evidence>
<evidence type="ECO:0000256" key="2">
    <source>
        <dbReference type="ARBA" id="ARBA00004123"/>
    </source>
</evidence>
<gene>
    <name evidence="18" type="primary">NGRN</name>
</gene>
<evidence type="ECO:0000256" key="13">
    <source>
        <dbReference type="ARBA" id="ARBA00023136"/>
    </source>
</evidence>
<name>C1C4V8_AQUCT</name>
<dbReference type="PANTHER" id="PTHR13475">
    <property type="entry name" value="NEUGRIN"/>
    <property type="match status" value="1"/>
</dbReference>
<dbReference type="AlphaFoldDB" id="C1C4V8"/>
<evidence type="ECO:0000256" key="8">
    <source>
        <dbReference type="ARBA" id="ARBA00022473"/>
    </source>
</evidence>
<evidence type="ECO:0000256" key="1">
    <source>
        <dbReference type="ARBA" id="ARBA00003783"/>
    </source>
</evidence>
<proteinExistence type="evidence at transcript level"/>
<keyword evidence="12" id="KW-0496">Mitochondrion</keyword>
<feature type="region of interest" description="Disordered" evidence="17">
    <location>
        <begin position="76"/>
        <end position="124"/>
    </location>
</feature>
<evidence type="ECO:0000256" key="17">
    <source>
        <dbReference type="SAM" id="MobiDB-lite"/>
    </source>
</evidence>
<comment type="subcellular location">
    <subcellularLocation>
        <location evidence="3">Mitochondrion membrane</location>
    </subcellularLocation>
    <subcellularLocation>
        <location evidence="2">Nucleus</location>
    </subcellularLocation>
    <subcellularLocation>
        <location evidence="4">Secreted</location>
    </subcellularLocation>
</comment>
<evidence type="ECO:0000256" key="10">
    <source>
        <dbReference type="ARBA" id="ARBA00022729"/>
    </source>
</evidence>
<evidence type="ECO:0000256" key="4">
    <source>
        <dbReference type="ARBA" id="ARBA00004613"/>
    </source>
</evidence>
<comment type="function">
    <text evidence="1">Plays an essential role in mitochondrial ribosome biogenesis. As a component of a functional protein-RNA module, consisting of RCC1L, NGRN, RPUSD3, RPUSD4, TRUB2, FASTKD2 and 16S mitochondrial ribosomal RNA (16S mt-rRNA), controls 16S mt-rRNA abundance and is required for intra-mitochondrial translation of core subunits of the oxidative phosphorylation system.</text>
</comment>
<dbReference type="GO" id="GO:0005576">
    <property type="term" value="C:extracellular region"/>
    <property type="evidence" value="ECO:0007669"/>
    <property type="project" value="UniProtKB-SubCell"/>
</dbReference>
<comment type="similarity">
    <text evidence="5">Belongs to the neugrin family.</text>
</comment>
<dbReference type="GO" id="GO:0031966">
    <property type="term" value="C:mitochondrial membrane"/>
    <property type="evidence" value="ECO:0007669"/>
    <property type="project" value="UniProtKB-SubCell"/>
</dbReference>
<dbReference type="GO" id="GO:0030154">
    <property type="term" value="P:cell differentiation"/>
    <property type="evidence" value="ECO:0007669"/>
    <property type="project" value="UniProtKB-KW"/>
</dbReference>
<keyword evidence="14" id="KW-0325">Glycoprotein</keyword>
<protein>
    <recommendedName>
        <fullName evidence="7">Neugrin</fullName>
    </recommendedName>
    <alternativeName>
        <fullName evidence="16">Neurite outgrowth-associated protein</fullName>
    </alternativeName>
</protein>
<evidence type="ECO:0000256" key="6">
    <source>
        <dbReference type="ARBA" id="ARBA00011308"/>
    </source>
</evidence>
<sequence length="246" mass="27898">MLKRRGEAIRFKKIKKEMEPPGSPERRPTWNAMEQIRYLNQEFPEEWTLQRLAAGFNVSTDVIRRVLKSKFVPSEARKMKQDASVSRHLGQISPRTKQDQLKLVSSKHPTQHVLGDGKSDRQLLVSHSPPLLPSPKTSDISHVAVRGEGAQRRRDNSLIPQIALHKVWDVPPSPALTSANPSVQGEPVPSAPVEEDLETLDETWDGEVISDHELEELSKSGLENKMKVIQKGREYFDSDGNFLYRI</sequence>
<evidence type="ECO:0000313" key="18">
    <source>
        <dbReference type="EMBL" id="ACO52018.1"/>
    </source>
</evidence>
<keyword evidence="8" id="KW-0217">Developmental protein</keyword>
<evidence type="ECO:0000256" key="11">
    <source>
        <dbReference type="ARBA" id="ARBA00022782"/>
    </source>
</evidence>